<reference evidence="1 2" key="1">
    <citation type="journal article" date="2018" name="Front. Plant Sci.">
        <title>Red Clover (Trifolium pratense) and Zigzag Clover (T. medium) - A Picture of Genomic Similarities and Differences.</title>
        <authorList>
            <person name="Dluhosova J."/>
            <person name="Istvanek J."/>
            <person name="Nedelnik J."/>
            <person name="Repkova J."/>
        </authorList>
    </citation>
    <scope>NUCLEOTIDE SEQUENCE [LARGE SCALE GENOMIC DNA]</scope>
    <source>
        <strain evidence="2">cv. 10/8</strain>
        <tissue evidence="1">Leaf</tissue>
    </source>
</reference>
<comment type="caution">
    <text evidence="1">The sequence shown here is derived from an EMBL/GenBank/DDBJ whole genome shotgun (WGS) entry which is preliminary data.</text>
</comment>
<name>A0A392S0P4_9FABA</name>
<organism evidence="1 2">
    <name type="scientific">Trifolium medium</name>
    <dbReference type="NCBI Taxonomy" id="97028"/>
    <lineage>
        <taxon>Eukaryota</taxon>
        <taxon>Viridiplantae</taxon>
        <taxon>Streptophyta</taxon>
        <taxon>Embryophyta</taxon>
        <taxon>Tracheophyta</taxon>
        <taxon>Spermatophyta</taxon>
        <taxon>Magnoliopsida</taxon>
        <taxon>eudicotyledons</taxon>
        <taxon>Gunneridae</taxon>
        <taxon>Pentapetalae</taxon>
        <taxon>rosids</taxon>
        <taxon>fabids</taxon>
        <taxon>Fabales</taxon>
        <taxon>Fabaceae</taxon>
        <taxon>Papilionoideae</taxon>
        <taxon>50 kb inversion clade</taxon>
        <taxon>NPAAA clade</taxon>
        <taxon>Hologalegina</taxon>
        <taxon>IRL clade</taxon>
        <taxon>Trifolieae</taxon>
        <taxon>Trifolium</taxon>
    </lineage>
</organism>
<accession>A0A392S0P4</accession>
<evidence type="ECO:0000313" key="1">
    <source>
        <dbReference type="EMBL" id="MCI42438.1"/>
    </source>
</evidence>
<sequence length="28" mass="3087">MWQRGTCGSRRLLHARGCADLATARVEA</sequence>
<keyword evidence="2" id="KW-1185">Reference proteome</keyword>
<dbReference type="AlphaFoldDB" id="A0A392S0P4"/>
<dbReference type="EMBL" id="LXQA010304526">
    <property type="protein sequence ID" value="MCI42438.1"/>
    <property type="molecule type" value="Genomic_DNA"/>
</dbReference>
<feature type="non-terminal residue" evidence="1">
    <location>
        <position position="28"/>
    </location>
</feature>
<protein>
    <submittedName>
        <fullName evidence="1">Uncharacterized protein</fullName>
    </submittedName>
</protein>
<dbReference type="Proteomes" id="UP000265520">
    <property type="component" value="Unassembled WGS sequence"/>
</dbReference>
<proteinExistence type="predicted"/>
<evidence type="ECO:0000313" key="2">
    <source>
        <dbReference type="Proteomes" id="UP000265520"/>
    </source>
</evidence>